<organism evidence="5 6">
    <name type="scientific">Tranquillimonas alkanivorans</name>
    <dbReference type="NCBI Taxonomy" id="441119"/>
    <lineage>
        <taxon>Bacteria</taxon>
        <taxon>Pseudomonadati</taxon>
        <taxon>Pseudomonadota</taxon>
        <taxon>Alphaproteobacteria</taxon>
        <taxon>Rhodobacterales</taxon>
        <taxon>Roseobacteraceae</taxon>
        <taxon>Tranquillimonas</taxon>
    </lineage>
</organism>
<proteinExistence type="predicted"/>
<dbReference type="SUPFAM" id="SSF48008">
    <property type="entry name" value="GntR ligand-binding domain-like"/>
    <property type="match status" value="1"/>
</dbReference>
<sequence>MKIEEATAWALDPAAPITPQIYLFLRDRIIHNDLKPGNRISESEIARACDVSRQPVREAFIKLAEQGLLSVRPQRGTIISKIAYSAVLDARFLREAIEADIALILASAADDALVKDLRAQLAEQRDVARTAPLDFIQLDDRFHRTLAEAAGKSGAWKLIEGLKSQMDRVRFLSLGHFPVEKLVEQHTAIVDSIASGDTTGVNAAIRQHLREVLIDLPSIVAANPDFFDLPDGGMPRPVNAPIQGGVKE</sequence>
<dbReference type="Proteomes" id="UP000199356">
    <property type="component" value="Unassembled WGS sequence"/>
</dbReference>
<dbReference type="Gene3D" id="1.20.120.530">
    <property type="entry name" value="GntR ligand-binding domain-like"/>
    <property type="match status" value="1"/>
</dbReference>
<dbReference type="STRING" id="441119.SAMN04488047_10487"/>
<feature type="domain" description="HTH gntR-type" evidence="4">
    <location>
        <begin position="15"/>
        <end position="82"/>
    </location>
</feature>
<reference evidence="5 6" key="1">
    <citation type="submission" date="2016-10" db="EMBL/GenBank/DDBJ databases">
        <authorList>
            <person name="de Groot N.N."/>
        </authorList>
    </citation>
    <scope>NUCLEOTIDE SEQUENCE [LARGE SCALE GENOMIC DNA]</scope>
    <source>
        <strain evidence="5 6">DSM 19547</strain>
    </source>
</reference>
<dbReference type="SMART" id="SM00345">
    <property type="entry name" value="HTH_GNTR"/>
    <property type="match status" value="1"/>
</dbReference>
<dbReference type="InterPro" id="IPR011711">
    <property type="entry name" value="GntR_C"/>
</dbReference>
<dbReference type="PROSITE" id="PS50949">
    <property type="entry name" value="HTH_GNTR"/>
    <property type="match status" value="1"/>
</dbReference>
<keyword evidence="6" id="KW-1185">Reference proteome</keyword>
<gene>
    <name evidence="5" type="ORF">SAMN04488047_10487</name>
</gene>
<dbReference type="Pfam" id="PF07729">
    <property type="entry name" value="FCD"/>
    <property type="match status" value="1"/>
</dbReference>
<dbReference type="GO" id="GO:0003700">
    <property type="term" value="F:DNA-binding transcription factor activity"/>
    <property type="evidence" value="ECO:0007669"/>
    <property type="project" value="InterPro"/>
</dbReference>
<dbReference type="PANTHER" id="PTHR43537">
    <property type="entry name" value="TRANSCRIPTIONAL REGULATOR, GNTR FAMILY"/>
    <property type="match status" value="1"/>
</dbReference>
<protein>
    <submittedName>
        <fullName evidence="5">Transcriptional regulator, GntR family</fullName>
    </submittedName>
</protein>
<evidence type="ECO:0000256" key="3">
    <source>
        <dbReference type="ARBA" id="ARBA00023163"/>
    </source>
</evidence>
<keyword evidence="3" id="KW-0804">Transcription</keyword>
<dbReference type="RefSeq" id="WP_093419706.1">
    <property type="nucleotide sequence ID" value="NZ_FOXA01000004.1"/>
</dbReference>
<evidence type="ECO:0000313" key="5">
    <source>
        <dbReference type="EMBL" id="SFP25444.1"/>
    </source>
</evidence>
<dbReference type="Pfam" id="PF00392">
    <property type="entry name" value="GntR"/>
    <property type="match status" value="1"/>
</dbReference>
<dbReference type="SUPFAM" id="SSF46785">
    <property type="entry name" value="Winged helix' DNA-binding domain"/>
    <property type="match status" value="1"/>
</dbReference>
<dbReference type="InterPro" id="IPR000524">
    <property type="entry name" value="Tscrpt_reg_HTH_GntR"/>
</dbReference>
<name>A0A1I5NUH9_9RHOB</name>
<dbReference type="InterPro" id="IPR036390">
    <property type="entry name" value="WH_DNA-bd_sf"/>
</dbReference>
<keyword evidence="2" id="KW-0238">DNA-binding</keyword>
<evidence type="ECO:0000313" key="6">
    <source>
        <dbReference type="Proteomes" id="UP000199356"/>
    </source>
</evidence>
<dbReference type="GO" id="GO:0003677">
    <property type="term" value="F:DNA binding"/>
    <property type="evidence" value="ECO:0007669"/>
    <property type="project" value="UniProtKB-KW"/>
</dbReference>
<dbReference type="InterPro" id="IPR036388">
    <property type="entry name" value="WH-like_DNA-bd_sf"/>
</dbReference>
<dbReference type="EMBL" id="FOXA01000004">
    <property type="protein sequence ID" value="SFP25444.1"/>
    <property type="molecule type" value="Genomic_DNA"/>
</dbReference>
<keyword evidence="1" id="KW-0805">Transcription regulation</keyword>
<dbReference type="AlphaFoldDB" id="A0A1I5NUH9"/>
<dbReference type="OrthoDB" id="9788098at2"/>
<dbReference type="CDD" id="cd07377">
    <property type="entry name" value="WHTH_GntR"/>
    <property type="match status" value="1"/>
</dbReference>
<dbReference type="PANTHER" id="PTHR43537:SF6">
    <property type="entry name" value="HTH-TYPE TRANSCRIPTIONAL REPRESSOR RSPR"/>
    <property type="match status" value="1"/>
</dbReference>
<dbReference type="SMART" id="SM00895">
    <property type="entry name" value="FCD"/>
    <property type="match status" value="1"/>
</dbReference>
<evidence type="ECO:0000256" key="2">
    <source>
        <dbReference type="ARBA" id="ARBA00023125"/>
    </source>
</evidence>
<dbReference type="Gene3D" id="1.10.10.10">
    <property type="entry name" value="Winged helix-like DNA-binding domain superfamily/Winged helix DNA-binding domain"/>
    <property type="match status" value="1"/>
</dbReference>
<evidence type="ECO:0000256" key="1">
    <source>
        <dbReference type="ARBA" id="ARBA00023015"/>
    </source>
</evidence>
<dbReference type="InterPro" id="IPR008920">
    <property type="entry name" value="TF_FadR/GntR_C"/>
</dbReference>
<evidence type="ECO:0000259" key="4">
    <source>
        <dbReference type="PROSITE" id="PS50949"/>
    </source>
</evidence>
<accession>A0A1I5NUH9</accession>